<feature type="transmembrane region" description="Helical" evidence="1">
    <location>
        <begin position="21"/>
        <end position="39"/>
    </location>
</feature>
<feature type="transmembrane region" description="Helical" evidence="1">
    <location>
        <begin position="129"/>
        <end position="146"/>
    </location>
</feature>
<proteinExistence type="predicted"/>
<evidence type="ECO:0000313" key="2">
    <source>
        <dbReference type="EMBL" id="SMF59793.1"/>
    </source>
</evidence>
<gene>
    <name evidence="2" type="ORF">SAMN06296036_12041</name>
</gene>
<keyword evidence="1" id="KW-0812">Transmembrane</keyword>
<sequence length="473" mass="55267">MKEPEESIPYNDVLCQHAKKSMFWISLLGSIGLVFISVLNARIDFLSSFIYLPTLLVMFVTLVMYLSSSYRTFRYYRTLADMVCATGVLGATALVMRAHEIQFNLSTSPLQYSQMICFAICFRRRTIGVVRNTVVTIVSILSLAIYDSNLVSQMYVHYVGGYFAGMMIYIIAEDRLYKDYLYRQTVDRERQENSRKYRYLHGELTSKCLPHQIDLILKGLSYKETMPIHRIKFWTSKFILQSPDDILITRKHEIFDSYLSKLQDFMRSQYEFKYIPMSRLSDGHDVFEVRGPGYIAKSGQDNYTLTYEYPFPLPKNENKGQFVLATVFKQLNIFKQVVCDQMEMDNLVLISSLTYGVGKGIFSGELSNYEIEGECITFSETYLDARRGIPDLNEMIAEGHHAILIHPRVYRELQRYVPGFLESRVKPYKFTPHIRNDNLNDTIYVLYVHKNDSSDYYLEVQNWFRSNKYSHQA</sequence>
<name>A0A1Y6CKZ7_9BACT</name>
<dbReference type="EMBL" id="FWZT01000020">
    <property type="protein sequence ID" value="SMF59793.1"/>
    <property type="molecule type" value="Genomic_DNA"/>
</dbReference>
<dbReference type="RefSeq" id="WP_132322927.1">
    <property type="nucleotide sequence ID" value="NZ_FWZT01000020.1"/>
</dbReference>
<feature type="transmembrane region" description="Helical" evidence="1">
    <location>
        <begin position="45"/>
        <end position="66"/>
    </location>
</feature>
<organism evidence="2 3">
    <name type="scientific">Pseudobacteriovorax antillogorgiicola</name>
    <dbReference type="NCBI Taxonomy" id="1513793"/>
    <lineage>
        <taxon>Bacteria</taxon>
        <taxon>Pseudomonadati</taxon>
        <taxon>Bdellovibrionota</taxon>
        <taxon>Oligoflexia</taxon>
        <taxon>Oligoflexales</taxon>
        <taxon>Pseudobacteriovoracaceae</taxon>
        <taxon>Pseudobacteriovorax</taxon>
    </lineage>
</organism>
<keyword evidence="1" id="KW-1133">Transmembrane helix</keyword>
<accession>A0A1Y6CKZ7</accession>
<evidence type="ECO:0000313" key="3">
    <source>
        <dbReference type="Proteomes" id="UP000192907"/>
    </source>
</evidence>
<protein>
    <submittedName>
        <fullName evidence="2">Uncharacterized protein</fullName>
    </submittedName>
</protein>
<feature type="transmembrane region" description="Helical" evidence="1">
    <location>
        <begin position="152"/>
        <end position="172"/>
    </location>
</feature>
<reference evidence="3" key="1">
    <citation type="submission" date="2017-04" db="EMBL/GenBank/DDBJ databases">
        <authorList>
            <person name="Varghese N."/>
            <person name="Submissions S."/>
        </authorList>
    </citation>
    <scope>NUCLEOTIDE SEQUENCE [LARGE SCALE GENOMIC DNA]</scope>
    <source>
        <strain evidence="3">RKEM611</strain>
    </source>
</reference>
<keyword evidence="1" id="KW-0472">Membrane</keyword>
<evidence type="ECO:0000256" key="1">
    <source>
        <dbReference type="SAM" id="Phobius"/>
    </source>
</evidence>
<dbReference type="Proteomes" id="UP000192907">
    <property type="component" value="Unassembled WGS sequence"/>
</dbReference>
<dbReference type="AlphaFoldDB" id="A0A1Y6CKZ7"/>
<keyword evidence="3" id="KW-1185">Reference proteome</keyword>